<accession>A0A6I2GBH0</accession>
<feature type="transmembrane region" description="Helical" evidence="1">
    <location>
        <begin position="67"/>
        <end position="86"/>
    </location>
</feature>
<dbReference type="AlphaFoldDB" id="A0A6I2GBH0"/>
<keyword evidence="1" id="KW-0812">Transmembrane</keyword>
<name>A0A6I2GBH0_9LACT</name>
<keyword evidence="1" id="KW-1133">Transmembrane helix</keyword>
<comment type="caution">
    <text evidence="2">The sequence shown here is derived from an EMBL/GenBank/DDBJ whole genome shotgun (WGS) entry which is preliminary data.</text>
</comment>
<evidence type="ECO:0000313" key="2">
    <source>
        <dbReference type="EMBL" id="MRI85107.1"/>
    </source>
</evidence>
<gene>
    <name evidence="2" type="ORF">GIY09_04365</name>
</gene>
<feature type="transmembrane region" description="Helical" evidence="1">
    <location>
        <begin position="32"/>
        <end position="55"/>
    </location>
</feature>
<evidence type="ECO:0008006" key="4">
    <source>
        <dbReference type="Google" id="ProtNLM"/>
    </source>
</evidence>
<dbReference type="RefSeq" id="WP_153863326.1">
    <property type="nucleotide sequence ID" value="NZ_WJQS01000003.1"/>
</dbReference>
<protein>
    <recommendedName>
        <fullName evidence="4">DUF308 domain-containing protein</fullName>
    </recommendedName>
</protein>
<keyword evidence="3" id="KW-1185">Reference proteome</keyword>
<keyword evidence="1" id="KW-0472">Membrane</keyword>
<organism evidence="2 3">
    <name type="scientific">Fundicoccus ignavus</name>
    <dbReference type="NCBI Taxonomy" id="2664442"/>
    <lineage>
        <taxon>Bacteria</taxon>
        <taxon>Bacillati</taxon>
        <taxon>Bacillota</taxon>
        <taxon>Bacilli</taxon>
        <taxon>Lactobacillales</taxon>
        <taxon>Aerococcaceae</taxon>
        <taxon>Fundicoccus</taxon>
    </lineage>
</organism>
<dbReference type="Proteomes" id="UP000430975">
    <property type="component" value="Unassembled WGS sequence"/>
</dbReference>
<dbReference type="EMBL" id="WJQS01000003">
    <property type="protein sequence ID" value="MRI85107.1"/>
    <property type="molecule type" value="Genomic_DNA"/>
</dbReference>
<feature type="transmembrane region" description="Helical" evidence="1">
    <location>
        <begin position="128"/>
        <end position="150"/>
    </location>
</feature>
<sequence length="435" mass="49913">MRASYENLNLILRGLIAIIVGLSLFVFQEWVIIFFTQVIVAFLYINGGAKFVQVVMWQRSNRRLTEIMMQLFVASAHLMVASWLLLEQDFTTVFLVKSIGYYQILMALINLFSFSLMVKDDAGNRVDVLIRALIHLGFGLSSLILPTAINSTLNRVGWYFILLGLASIMDGRELSDKATYRSGRRRRWRITAPIWFTLLLPDSTIQKFNQYFTNKELDAQQFVQQNREVYVNYDPLALEVFIHVGKEGFNRVGHVDISYQDKVYSYGNHDIESRQLFDLIGDGVLFVVDKQKYIEYCMQEGSTVMVYGIHLSNLQKIALEAELAAIKKDTMVWHLTTDAQRHDYIGRMQLATQAQLYKFKRGKFKTYFVMGTNCVLLADQVIGTSGMDILALNGILTPGSYLAYFERESMKKGSFISAKFVINEGIYQEKHIANQ</sequence>
<evidence type="ECO:0000256" key="1">
    <source>
        <dbReference type="SAM" id="Phobius"/>
    </source>
</evidence>
<proteinExistence type="predicted"/>
<evidence type="ECO:0000313" key="3">
    <source>
        <dbReference type="Proteomes" id="UP000430975"/>
    </source>
</evidence>
<reference evidence="2 3" key="1">
    <citation type="submission" date="2019-11" db="EMBL/GenBank/DDBJ databases">
        <title>Characterisation of Fundicoccus ignavus gen. nov. sp. nov., a novel genus of the family Aerococcaceae isolated from bulk tank milk.</title>
        <authorList>
            <person name="Siebert A."/>
            <person name="Huptas C."/>
            <person name="Wenning M."/>
            <person name="Scherer S."/>
            <person name="Doll E.V."/>
        </authorList>
    </citation>
    <scope>NUCLEOTIDE SEQUENCE [LARGE SCALE GENOMIC DNA]</scope>
    <source>
        <strain evidence="2 3">WS4759</strain>
    </source>
</reference>
<feature type="transmembrane region" description="Helical" evidence="1">
    <location>
        <begin position="98"/>
        <end position="116"/>
    </location>
</feature>
<feature type="transmembrane region" description="Helical" evidence="1">
    <location>
        <begin position="7"/>
        <end position="26"/>
    </location>
</feature>